<keyword evidence="5 9" id="KW-0808">Transferase</keyword>
<evidence type="ECO:0000256" key="9">
    <source>
        <dbReference type="RuleBase" id="RU361207"/>
    </source>
</evidence>
<name>I0YZ06_COCSC</name>
<dbReference type="STRING" id="574566.I0YZ06"/>
<dbReference type="InterPro" id="IPR017853">
    <property type="entry name" value="GH"/>
</dbReference>
<dbReference type="NCBIfam" id="TIGR00217">
    <property type="entry name" value="malQ"/>
    <property type="match status" value="1"/>
</dbReference>
<dbReference type="KEGG" id="csl:COCSUDRAFT_47370"/>
<protein>
    <recommendedName>
        <fullName evidence="3 9">4-alpha-glucanotransferase</fullName>
        <ecNumber evidence="3 9">2.4.1.25</ecNumber>
    </recommendedName>
    <alternativeName>
        <fullName evidence="7 9">Amylomaltase</fullName>
    </alternativeName>
    <alternativeName>
        <fullName evidence="8 9">Disproportionating enzyme</fullName>
    </alternativeName>
</protein>
<dbReference type="PANTHER" id="PTHR32438:SF5">
    <property type="entry name" value="4-ALPHA-GLUCANOTRANSFERASE DPE1, CHLOROPLASTIC_AMYLOPLASTIC"/>
    <property type="match status" value="1"/>
</dbReference>
<dbReference type="GO" id="GO:0004134">
    <property type="term" value="F:4-alpha-glucanotransferase activity"/>
    <property type="evidence" value="ECO:0007669"/>
    <property type="project" value="UniProtKB-EC"/>
</dbReference>
<comment type="caution">
    <text evidence="11">The sequence shown here is derived from an EMBL/GenBank/DDBJ whole genome shotgun (WGS) entry which is preliminary data.</text>
</comment>
<evidence type="ECO:0000256" key="2">
    <source>
        <dbReference type="ARBA" id="ARBA00005684"/>
    </source>
</evidence>
<dbReference type="GeneID" id="17041617"/>
<dbReference type="GO" id="GO:0005975">
    <property type="term" value="P:carbohydrate metabolic process"/>
    <property type="evidence" value="ECO:0007669"/>
    <property type="project" value="InterPro"/>
</dbReference>
<gene>
    <name evidence="11" type="ORF">COCSUDRAFT_47370</name>
</gene>
<dbReference type="PANTHER" id="PTHR32438">
    <property type="entry name" value="4-ALPHA-GLUCANOTRANSFERASE DPE1, CHLOROPLASTIC/AMYLOPLASTIC"/>
    <property type="match status" value="1"/>
</dbReference>
<dbReference type="eggNOG" id="ENOG502QU40">
    <property type="taxonomic scope" value="Eukaryota"/>
</dbReference>
<dbReference type="AlphaFoldDB" id="I0YZ06"/>
<evidence type="ECO:0000256" key="8">
    <source>
        <dbReference type="ARBA" id="ARBA00031501"/>
    </source>
</evidence>
<dbReference type="NCBIfam" id="NF011080">
    <property type="entry name" value="PRK14508.1-3"/>
    <property type="match status" value="1"/>
</dbReference>
<evidence type="ECO:0000256" key="10">
    <source>
        <dbReference type="SAM" id="MobiDB-lite"/>
    </source>
</evidence>
<dbReference type="InterPro" id="IPR003385">
    <property type="entry name" value="Glyco_hydro_77"/>
</dbReference>
<dbReference type="EMBL" id="AGSI01000007">
    <property type="protein sequence ID" value="EIE23625.1"/>
    <property type="molecule type" value="Genomic_DNA"/>
</dbReference>
<keyword evidence="6 9" id="KW-0119">Carbohydrate metabolism</keyword>
<dbReference type="Gene3D" id="3.20.20.80">
    <property type="entry name" value="Glycosidases"/>
    <property type="match status" value="1"/>
</dbReference>
<organism evidence="11 12">
    <name type="scientific">Coccomyxa subellipsoidea (strain C-169)</name>
    <name type="common">Green microalga</name>
    <dbReference type="NCBI Taxonomy" id="574566"/>
    <lineage>
        <taxon>Eukaryota</taxon>
        <taxon>Viridiplantae</taxon>
        <taxon>Chlorophyta</taxon>
        <taxon>core chlorophytes</taxon>
        <taxon>Trebouxiophyceae</taxon>
        <taxon>Trebouxiophyceae incertae sedis</taxon>
        <taxon>Coccomyxaceae</taxon>
        <taxon>Coccomyxa</taxon>
        <taxon>Coccomyxa subellipsoidea</taxon>
    </lineage>
</organism>
<evidence type="ECO:0000256" key="7">
    <source>
        <dbReference type="ARBA" id="ARBA00031423"/>
    </source>
</evidence>
<evidence type="ECO:0000256" key="3">
    <source>
        <dbReference type="ARBA" id="ARBA00012560"/>
    </source>
</evidence>
<dbReference type="EC" id="2.4.1.25" evidence="3 9"/>
<evidence type="ECO:0000256" key="4">
    <source>
        <dbReference type="ARBA" id="ARBA00022676"/>
    </source>
</evidence>
<reference evidence="11 12" key="1">
    <citation type="journal article" date="2012" name="Genome Biol.">
        <title>The genome of the polar eukaryotic microalga coccomyxa subellipsoidea reveals traits of cold adaptation.</title>
        <authorList>
            <person name="Blanc G."/>
            <person name="Agarkova I."/>
            <person name="Grimwood J."/>
            <person name="Kuo A."/>
            <person name="Brueggeman A."/>
            <person name="Dunigan D."/>
            <person name="Gurnon J."/>
            <person name="Ladunga I."/>
            <person name="Lindquist E."/>
            <person name="Lucas S."/>
            <person name="Pangilinan J."/>
            <person name="Proschold T."/>
            <person name="Salamov A."/>
            <person name="Schmutz J."/>
            <person name="Weeks D."/>
            <person name="Yamada T."/>
            <person name="Claverie J.M."/>
            <person name="Grigoriev I."/>
            <person name="Van Etten J."/>
            <person name="Lomsadze A."/>
            <person name="Borodovsky M."/>
        </authorList>
    </citation>
    <scope>NUCLEOTIDE SEQUENCE [LARGE SCALE GENOMIC DNA]</scope>
    <source>
        <strain evidence="11 12">C-169</strain>
    </source>
</reference>
<comment type="catalytic activity">
    <reaction evidence="1 9">
        <text>Transfers a segment of a (1-&gt;4)-alpha-D-glucan to a new position in an acceptor, which may be glucose or a (1-&gt;4)-alpha-D-glucan.</text>
        <dbReference type="EC" id="2.4.1.25"/>
    </reaction>
</comment>
<evidence type="ECO:0000256" key="6">
    <source>
        <dbReference type="ARBA" id="ARBA00023277"/>
    </source>
</evidence>
<accession>I0YZ06</accession>
<evidence type="ECO:0000313" key="11">
    <source>
        <dbReference type="EMBL" id="EIE23625.1"/>
    </source>
</evidence>
<dbReference type="OrthoDB" id="6123450at2759"/>
<evidence type="ECO:0000256" key="5">
    <source>
        <dbReference type="ARBA" id="ARBA00022679"/>
    </source>
</evidence>
<sequence length="558" mass="62763">MAGAPPVEPAAERPRLRRTYSSMWAGEDLDDDYGSSTSGPPKNRRAGVIIHPTSLPGPYGVGEIGEEAYRLVDWMVSAGLSMWQVLPLVPPEEEFWSPYTGLDALCGSTLMISLDELVKEGLLDEADLPPVIEQHLAADFFKVREVKGALLRKAADRLRQEDKFKQQREEAAGFRQLNPWVEDSALFYALSHDEEELVGNAWWFWPEPIRFREKKAMAEAKEKFKVEIERFITLQYIFDKQWKAVRAYANSKGVKIVGDIPIYVGGQSADVWAYQDLFELGADGQPLIVSGVPPDAFSETGQLWGSPIYDWKAHKEDGFRWWVQRLSRCFQLHDEVRIDHFRGFAGYYAVDAKAETAMDGVWKKGPGVDLFSALDRELGYVPVIAEDLGVITPDVVDLRESIGAPGMVVLQFAWSGGATNVHLPHNHYENSVVYPGTHDNETAVGWWKDSATEEDREFLLKYLYTDGEDIAWLFIRSAFSSVSQTAIVLMQDIMRLDNSARMNLPGSTTNNWTWRIGGPDIWEKLAPEAAALAELAQTYDRVPEEVVKAVEPEEKAVA</sequence>
<comment type="similarity">
    <text evidence="2 9">Belongs to the disproportionating enzyme family.</text>
</comment>
<dbReference type="Pfam" id="PF02446">
    <property type="entry name" value="Glyco_hydro_77"/>
    <property type="match status" value="1"/>
</dbReference>
<dbReference type="SUPFAM" id="SSF51445">
    <property type="entry name" value="(Trans)glycosidases"/>
    <property type="match status" value="1"/>
</dbReference>
<dbReference type="GO" id="GO:0016787">
    <property type="term" value="F:hydrolase activity"/>
    <property type="evidence" value="ECO:0007669"/>
    <property type="project" value="UniProtKB-KW"/>
</dbReference>
<keyword evidence="4 9" id="KW-0328">Glycosyltransferase</keyword>
<feature type="region of interest" description="Disordered" evidence="10">
    <location>
        <begin position="26"/>
        <end position="49"/>
    </location>
</feature>
<dbReference type="Proteomes" id="UP000007264">
    <property type="component" value="Unassembled WGS sequence"/>
</dbReference>
<evidence type="ECO:0000256" key="1">
    <source>
        <dbReference type="ARBA" id="ARBA00000439"/>
    </source>
</evidence>
<proteinExistence type="inferred from homology"/>
<evidence type="ECO:0000313" key="12">
    <source>
        <dbReference type="Proteomes" id="UP000007264"/>
    </source>
</evidence>
<dbReference type="RefSeq" id="XP_005648169.1">
    <property type="nucleotide sequence ID" value="XM_005648112.1"/>
</dbReference>
<keyword evidence="11" id="KW-0378">Hydrolase</keyword>
<keyword evidence="12" id="KW-1185">Reference proteome</keyword>